<evidence type="ECO:0000313" key="5">
    <source>
        <dbReference type="Proteomes" id="UP000663829"/>
    </source>
</evidence>
<sequence>MNLSSKLVNRHEQTELLKQENIIYCKSTCNFTRKFDEFEIETECEREIGFSYCSLKILLDYRSQAFMVSFLSNASDTINDDNLIHEVVTSLIFDETSADRVWVTYECNTNDCDIQYTNWFIDKMSKSSSVQMSLKSQLSRILIDKDENDELECYVSEVSETLPCHGIACYAVGKDDETYFAECYEMGSDKYNMQILIETTKDGTTVQYLCNINDCNDEDRFQNVIKIIKDINILSFLFTKPNNTTITTPSIIQTVDHITSGSNSYVTLSDKQYTTEIKPDENKVTTTFGRTTDQTTPENKNSNTNIYLRKTCSISALLVANYGKYEVRRYRIGDTEGTVVAGGNGSGNRLDQLSTPWYVFVDRDHAMYVSDHDNHRVMKCEGTKQDIVVAGGKGQ</sequence>
<dbReference type="Proteomes" id="UP000663829">
    <property type="component" value="Unassembled WGS sequence"/>
</dbReference>
<dbReference type="SUPFAM" id="SSF101898">
    <property type="entry name" value="NHL repeat"/>
    <property type="match status" value="1"/>
</dbReference>
<evidence type="ECO:0000313" key="4">
    <source>
        <dbReference type="EMBL" id="CAF4285906.1"/>
    </source>
</evidence>
<dbReference type="EMBL" id="CAJOBC010082413">
    <property type="protein sequence ID" value="CAF4285906.1"/>
    <property type="molecule type" value="Genomic_DNA"/>
</dbReference>
<name>A0A815KI04_9BILA</name>
<evidence type="ECO:0000313" key="2">
    <source>
        <dbReference type="EMBL" id="CAF1391361.1"/>
    </source>
</evidence>
<dbReference type="EMBL" id="CAJNOQ010017006">
    <property type="protein sequence ID" value="CAF1391361.1"/>
    <property type="molecule type" value="Genomic_DNA"/>
</dbReference>
<comment type="caution">
    <text evidence="2">The sequence shown here is derived from an EMBL/GenBank/DDBJ whole genome shotgun (WGS) entry which is preliminary data.</text>
</comment>
<dbReference type="OrthoDB" id="10044505at2759"/>
<dbReference type="Proteomes" id="UP000681722">
    <property type="component" value="Unassembled WGS sequence"/>
</dbReference>
<keyword evidence="5" id="KW-1185">Reference proteome</keyword>
<reference evidence="2" key="1">
    <citation type="submission" date="2021-02" db="EMBL/GenBank/DDBJ databases">
        <authorList>
            <person name="Nowell W R."/>
        </authorList>
    </citation>
    <scope>NUCLEOTIDE SEQUENCE</scope>
</reference>
<dbReference type="EMBL" id="CAJNOK010001482">
    <property type="protein sequence ID" value="CAF0814224.1"/>
    <property type="molecule type" value="Genomic_DNA"/>
</dbReference>
<evidence type="ECO:0000313" key="3">
    <source>
        <dbReference type="EMBL" id="CAF3598164.1"/>
    </source>
</evidence>
<dbReference type="AlphaFoldDB" id="A0A815KI04"/>
<evidence type="ECO:0000313" key="1">
    <source>
        <dbReference type="EMBL" id="CAF0814224.1"/>
    </source>
</evidence>
<organism evidence="2 5">
    <name type="scientific">Didymodactylos carnosus</name>
    <dbReference type="NCBI Taxonomy" id="1234261"/>
    <lineage>
        <taxon>Eukaryota</taxon>
        <taxon>Metazoa</taxon>
        <taxon>Spiralia</taxon>
        <taxon>Gnathifera</taxon>
        <taxon>Rotifera</taxon>
        <taxon>Eurotatoria</taxon>
        <taxon>Bdelloidea</taxon>
        <taxon>Philodinida</taxon>
        <taxon>Philodinidae</taxon>
        <taxon>Didymodactylos</taxon>
    </lineage>
</organism>
<accession>A0A815KI04</accession>
<proteinExistence type="predicted"/>
<dbReference type="EMBL" id="CAJOBA010001482">
    <property type="protein sequence ID" value="CAF3598164.1"/>
    <property type="molecule type" value="Genomic_DNA"/>
</dbReference>
<dbReference type="Proteomes" id="UP000677228">
    <property type="component" value="Unassembled WGS sequence"/>
</dbReference>
<dbReference type="Proteomes" id="UP000682733">
    <property type="component" value="Unassembled WGS sequence"/>
</dbReference>
<protein>
    <submittedName>
        <fullName evidence="2">Uncharacterized protein</fullName>
    </submittedName>
</protein>
<gene>
    <name evidence="2" type="ORF">GPM918_LOCUS32811</name>
    <name evidence="1" type="ORF">OVA965_LOCUS5306</name>
    <name evidence="4" type="ORF">SRO942_LOCUS33484</name>
    <name evidence="3" type="ORF">TMI583_LOCUS5304</name>
</gene>
<dbReference type="Gene3D" id="2.120.10.30">
    <property type="entry name" value="TolB, C-terminal domain"/>
    <property type="match status" value="1"/>
</dbReference>
<dbReference type="InterPro" id="IPR011042">
    <property type="entry name" value="6-blade_b-propeller_TolB-like"/>
</dbReference>